<name>A0A6V7HBT4_9HYME</name>
<dbReference type="EMBL" id="CAJDYZ010010013">
    <property type="protein sequence ID" value="CAD1477455.1"/>
    <property type="molecule type" value="Genomic_DNA"/>
</dbReference>
<dbReference type="Proteomes" id="UP000752696">
    <property type="component" value="Unassembled WGS sequence"/>
</dbReference>
<comment type="caution">
    <text evidence="1">The sequence shown here is derived from an EMBL/GenBank/DDBJ whole genome shotgun (WGS) entry which is preliminary data.</text>
</comment>
<sequence>LEAELPIAELVLPLLPLEHRLLGECGAIGLVLYETATAPAWPPRADCFPSIPRVFEPFREESSPDWPDSNSVIPFLPNSSISLFEEGVRNG</sequence>
<feature type="non-terminal residue" evidence="1">
    <location>
        <position position="1"/>
    </location>
</feature>
<reference evidence="1" key="1">
    <citation type="submission" date="2020-07" db="EMBL/GenBank/DDBJ databases">
        <authorList>
            <person name="Nazaruddin N."/>
        </authorList>
    </citation>
    <scope>NUCLEOTIDE SEQUENCE</scope>
</reference>
<organism evidence="1 2">
    <name type="scientific">Heterotrigona itama</name>
    <dbReference type="NCBI Taxonomy" id="395501"/>
    <lineage>
        <taxon>Eukaryota</taxon>
        <taxon>Metazoa</taxon>
        <taxon>Ecdysozoa</taxon>
        <taxon>Arthropoda</taxon>
        <taxon>Hexapoda</taxon>
        <taxon>Insecta</taxon>
        <taxon>Pterygota</taxon>
        <taxon>Neoptera</taxon>
        <taxon>Endopterygota</taxon>
        <taxon>Hymenoptera</taxon>
        <taxon>Apocrita</taxon>
        <taxon>Aculeata</taxon>
        <taxon>Apoidea</taxon>
        <taxon>Anthophila</taxon>
        <taxon>Apidae</taxon>
        <taxon>Heterotrigona</taxon>
    </lineage>
</organism>
<evidence type="ECO:0000313" key="2">
    <source>
        <dbReference type="Proteomes" id="UP000752696"/>
    </source>
</evidence>
<accession>A0A6V7HBT4</accession>
<gene>
    <name evidence="1" type="ORF">MHI_LOCUS726640</name>
</gene>
<proteinExistence type="predicted"/>
<protein>
    <submittedName>
        <fullName evidence="1">Uncharacterized protein</fullName>
    </submittedName>
</protein>
<dbReference type="AlphaFoldDB" id="A0A6V7HBT4"/>
<keyword evidence="2" id="KW-1185">Reference proteome</keyword>
<evidence type="ECO:0000313" key="1">
    <source>
        <dbReference type="EMBL" id="CAD1477455.1"/>
    </source>
</evidence>